<protein>
    <submittedName>
        <fullName evidence="4">D-isomer specific 2-hydroxyacid dehydrogenase family protein</fullName>
    </submittedName>
</protein>
<dbReference type="RefSeq" id="WP_284824042.1">
    <property type="nucleotide sequence ID" value="NZ_CP126969.1"/>
</dbReference>
<feature type="domain" description="D-isomer specific 2-hydroxyacid dehydrogenase NAD-binding" evidence="3">
    <location>
        <begin position="116"/>
        <end position="265"/>
    </location>
</feature>
<dbReference type="Proteomes" id="UP001225598">
    <property type="component" value="Chromosome"/>
</dbReference>
<gene>
    <name evidence="4" type="ORF">QP027_08485</name>
</gene>
<dbReference type="Gene3D" id="3.40.50.720">
    <property type="entry name" value="NAD(P)-binding Rossmann-like Domain"/>
    <property type="match status" value="2"/>
</dbReference>
<dbReference type="InterPro" id="IPR036291">
    <property type="entry name" value="NAD(P)-bd_dom_sf"/>
</dbReference>
<reference evidence="4 5" key="1">
    <citation type="submission" date="2023-05" db="EMBL/GenBank/DDBJ databases">
        <title>Corynebacterium suedekumii sp. nov. and Corynebacterium breve sp. nov. isolated from raw cow's milk.</title>
        <authorList>
            <person name="Baer M.K."/>
            <person name="Mehl L."/>
            <person name="Hellmuth R."/>
            <person name="Marke G."/>
            <person name="Lipski A."/>
        </authorList>
    </citation>
    <scope>NUCLEOTIDE SEQUENCE [LARGE SCALE GENOMIC DNA]</scope>
    <source>
        <strain evidence="4 5">R4</strain>
    </source>
</reference>
<evidence type="ECO:0000256" key="1">
    <source>
        <dbReference type="ARBA" id="ARBA00023002"/>
    </source>
</evidence>
<dbReference type="PANTHER" id="PTHR43333:SF1">
    <property type="entry name" value="D-ISOMER SPECIFIC 2-HYDROXYACID DEHYDROGENASE NAD-BINDING DOMAIN-CONTAINING PROTEIN"/>
    <property type="match status" value="1"/>
</dbReference>
<name>A0ABY8VG11_9CORY</name>
<organism evidence="4 5">
    <name type="scientific">Corynebacterium breve</name>
    <dbReference type="NCBI Taxonomy" id="3049799"/>
    <lineage>
        <taxon>Bacteria</taxon>
        <taxon>Bacillati</taxon>
        <taxon>Actinomycetota</taxon>
        <taxon>Actinomycetes</taxon>
        <taxon>Mycobacteriales</taxon>
        <taxon>Corynebacteriaceae</taxon>
        <taxon>Corynebacterium</taxon>
    </lineage>
</organism>
<keyword evidence="5" id="KW-1185">Reference proteome</keyword>
<evidence type="ECO:0000313" key="4">
    <source>
        <dbReference type="EMBL" id="WIM67159.1"/>
    </source>
</evidence>
<accession>A0ABY8VG11</accession>
<dbReference type="CDD" id="cd12159">
    <property type="entry name" value="2-Hacid_dh_2"/>
    <property type="match status" value="1"/>
</dbReference>
<sequence>MKFTFLGSPWPEVVAEVEAAGHTYVSELDHAECLIYRGEPLPQLPPSIQWIQFVYSGIDRILPLIRSTDVRWANASGVYATPVAEAALALTLSVMHQHKPATLYGTFRARGILDQHTQLLADDQRTVAILGAGGIGKRLIGMLEGFDVSTVAVNRSGRPVEGATEVVTFDQIEAVWPRADVLVNLLPLTAETEGLVDKQVFEALPDHAVVVNVGRGPVVVTDDLVYALESGQIAGAGLDVTDPEPLPEDHKLWQLPNCTITPHTATTGSTGRKFIAPCIIENARAFEAGETMPTEIDKRKGY</sequence>
<dbReference type="PANTHER" id="PTHR43333">
    <property type="entry name" value="2-HACID_DH_C DOMAIN-CONTAINING PROTEIN"/>
    <property type="match status" value="1"/>
</dbReference>
<dbReference type="SUPFAM" id="SSF51735">
    <property type="entry name" value="NAD(P)-binding Rossmann-fold domains"/>
    <property type="match status" value="1"/>
</dbReference>
<proteinExistence type="predicted"/>
<evidence type="ECO:0000313" key="5">
    <source>
        <dbReference type="Proteomes" id="UP001225598"/>
    </source>
</evidence>
<dbReference type="EMBL" id="CP126969">
    <property type="protein sequence ID" value="WIM67159.1"/>
    <property type="molecule type" value="Genomic_DNA"/>
</dbReference>
<dbReference type="InterPro" id="IPR006140">
    <property type="entry name" value="D-isomer_DH_NAD-bd"/>
</dbReference>
<dbReference type="Pfam" id="PF02826">
    <property type="entry name" value="2-Hacid_dh_C"/>
    <property type="match status" value="1"/>
</dbReference>
<keyword evidence="1" id="KW-0560">Oxidoreductase</keyword>
<evidence type="ECO:0000259" key="3">
    <source>
        <dbReference type="Pfam" id="PF02826"/>
    </source>
</evidence>
<evidence type="ECO:0000256" key="2">
    <source>
        <dbReference type="ARBA" id="ARBA00023027"/>
    </source>
</evidence>
<keyword evidence="2" id="KW-0520">NAD</keyword>